<comment type="caution">
    <text evidence="2">The sequence shown here is derived from an EMBL/GenBank/DDBJ whole genome shotgun (WGS) entry which is preliminary data.</text>
</comment>
<evidence type="ECO:0000313" key="3">
    <source>
        <dbReference type="Proteomes" id="UP000811619"/>
    </source>
</evidence>
<feature type="compositionally biased region" description="Basic residues" evidence="1">
    <location>
        <begin position="122"/>
        <end position="149"/>
    </location>
</feature>
<protein>
    <submittedName>
        <fullName evidence="2">Uncharacterized protein</fullName>
    </submittedName>
</protein>
<feature type="region of interest" description="Disordered" evidence="1">
    <location>
        <begin position="1"/>
        <end position="45"/>
    </location>
</feature>
<feature type="compositionally biased region" description="Basic and acidic residues" evidence="1">
    <location>
        <begin position="178"/>
        <end position="188"/>
    </location>
</feature>
<dbReference type="Proteomes" id="UP000811619">
    <property type="component" value="Unassembled WGS sequence"/>
</dbReference>
<sequence>HRKRHAHQTNPHSRLVHPPRRRRHGPRHRGRPRPPHHPQQGAHDHLVLRLRPLRPLLRHHPRPGHVGQIHLLHLLGLHIPGHDLRHHRRGHHLQRHQRLHHDGHAAPPPGRRGRPHQQPPVPRHRLLARRRGTRRLGHRRDARRARQGRRPGAVPDWVLDRSCARRCVAGAGPWHQDGVGRGEHDGRRKGGIGTTGAV</sequence>
<feature type="non-terminal residue" evidence="2">
    <location>
        <position position="198"/>
    </location>
</feature>
<organism evidence="2 3">
    <name type="scientific">Claviceps africana</name>
    <dbReference type="NCBI Taxonomy" id="83212"/>
    <lineage>
        <taxon>Eukaryota</taxon>
        <taxon>Fungi</taxon>
        <taxon>Dikarya</taxon>
        <taxon>Ascomycota</taxon>
        <taxon>Pezizomycotina</taxon>
        <taxon>Sordariomycetes</taxon>
        <taxon>Hypocreomycetidae</taxon>
        <taxon>Hypocreales</taxon>
        <taxon>Clavicipitaceae</taxon>
        <taxon>Claviceps</taxon>
    </lineage>
</organism>
<evidence type="ECO:0000313" key="2">
    <source>
        <dbReference type="EMBL" id="KAG5913885.1"/>
    </source>
</evidence>
<feature type="region of interest" description="Disordered" evidence="1">
    <location>
        <begin position="86"/>
        <end position="154"/>
    </location>
</feature>
<feature type="region of interest" description="Disordered" evidence="1">
    <location>
        <begin position="171"/>
        <end position="198"/>
    </location>
</feature>
<feature type="compositionally biased region" description="Basic residues" evidence="1">
    <location>
        <begin position="14"/>
        <end position="36"/>
    </location>
</feature>
<reference evidence="2" key="1">
    <citation type="journal article" date="2020" name="bioRxiv">
        <title>Whole genome comparisons of ergot fungi reveals the divergence and evolution of species within the genus Claviceps are the result of varying mechanisms driving genome evolution and host range expansion.</title>
        <authorList>
            <person name="Wyka S.A."/>
            <person name="Mondo S.J."/>
            <person name="Liu M."/>
            <person name="Dettman J."/>
            <person name="Nalam V."/>
            <person name="Broders K.D."/>
        </authorList>
    </citation>
    <scope>NUCLEOTIDE SEQUENCE</scope>
    <source>
        <strain evidence="2">CCC 489</strain>
    </source>
</reference>
<name>A0A8K0NFD6_9HYPO</name>
<accession>A0A8K0NFD6</accession>
<keyword evidence="3" id="KW-1185">Reference proteome</keyword>
<feature type="non-terminal residue" evidence="2">
    <location>
        <position position="1"/>
    </location>
</feature>
<evidence type="ECO:0000256" key="1">
    <source>
        <dbReference type="SAM" id="MobiDB-lite"/>
    </source>
</evidence>
<feature type="compositionally biased region" description="Basic residues" evidence="1">
    <location>
        <begin position="86"/>
        <end position="101"/>
    </location>
</feature>
<proteinExistence type="predicted"/>
<dbReference type="AlphaFoldDB" id="A0A8K0NFD6"/>
<dbReference type="EMBL" id="SRPY01001215">
    <property type="protein sequence ID" value="KAG5913885.1"/>
    <property type="molecule type" value="Genomic_DNA"/>
</dbReference>
<gene>
    <name evidence="2" type="ORF">E4U42_000815</name>
</gene>